<dbReference type="AlphaFoldDB" id="A0A183B383"/>
<dbReference type="WBParaSite" id="ECPE_0001370801-mRNA-1">
    <property type="protein sequence ID" value="ECPE_0001370801-mRNA-1"/>
    <property type="gene ID" value="ECPE_0001370801"/>
</dbReference>
<sequence length="274" mass="30854">MESCKLEDLNIHASACEVEDYLERFEIWCITRKRLDGERRTANFLMVIGKDAYSLLKKLAYPDAPISLTYESLKTLLLKHLQPANFEAFERAKFHSLTRGGSQPVPDFILQLQTQASHCSFGDQLQIQLRDRLIARNYSKSSCSCTIAHFSRLRQSVNSTKTSVALLMMNSTCYSVPAIPNSHHPDESGSSKRARKHQATSVLQQTMTNGFNDGTSAIPMVKDIRGYPVDFVMPSVTIAASLAIFNLSVKVRSRVLQNVRLFIPLKIYCVIYSP</sequence>
<protein>
    <submittedName>
        <fullName evidence="3">Retrotransposon gag domain-containing protein</fullName>
    </submittedName>
</protein>
<proteinExistence type="predicted"/>
<reference evidence="3" key="1">
    <citation type="submission" date="2016-06" db="UniProtKB">
        <authorList>
            <consortium name="WormBaseParasite"/>
        </authorList>
    </citation>
    <scope>IDENTIFICATION</scope>
</reference>
<dbReference type="EMBL" id="UZAN01055637">
    <property type="protein sequence ID" value="VDP90940.1"/>
    <property type="molecule type" value="Genomic_DNA"/>
</dbReference>
<keyword evidence="2" id="KW-1185">Reference proteome</keyword>
<gene>
    <name evidence="1" type="ORF">ECPE_LOCUS13668</name>
</gene>
<dbReference type="Proteomes" id="UP000272942">
    <property type="component" value="Unassembled WGS sequence"/>
</dbReference>
<evidence type="ECO:0000313" key="1">
    <source>
        <dbReference type="EMBL" id="VDP90940.1"/>
    </source>
</evidence>
<accession>A0A183B383</accession>
<dbReference type="OrthoDB" id="6492514at2759"/>
<evidence type="ECO:0000313" key="2">
    <source>
        <dbReference type="Proteomes" id="UP000272942"/>
    </source>
</evidence>
<organism evidence="3">
    <name type="scientific">Echinostoma caproni</name>
    <dbReference type="NCBI Taxonomy" id="27848"/>
    <lineage>
        <taxon>Eukaryota</taxon>
        <taxon>Metazoa</taxon>
        <taxon>Spiralia</taxon>
        <taxon>Lophotrochozoa</taxon>
        <taxon>Platyhelminthes</taxon>
        <taxon>Trematoda</taxon>
        <taxon>Digenea</taxon>
        <taxon>Plagiorchiida</taxon>
        <taxon>Echinostomata</taxon>
        <taxon>Echinostomatoidea</taxon>
        <taxon>Echinostomatidae</taxon>
        <taxon>Echinostoma</taxon>
    </lineage>
</organism>
<reference evidence="1 2" key="2">
    <citation type="submission" date="2018-11" db="EMBL/GenBank/DDBJ databases">
        <authorList>
            <consortium name="Pathogen Informatics"/>
        </authorList>
    </citation>
    <scope>NUCLEOTIDE SEQUENCE [LARGE SCALE GENOMIC DNA]</scope>
    <source>
        <strain evidence="1 2">Egypt</strain>
    </source>
</reference>
<dbReference type="PANTHER" id="PTHR33198:SF19">
    <property type="entry name" value="CCHC-TYPE DOMAIN-CONTAINING PROTEIN"/>
    <property type="match status" value="1"/>
</dbReference>
<evidence type="ECO:0000313" key="3">
    <source>
        <dbReference type="WBParaSite" id="ECPE_0001370801-mRNA-1"/>
    </source>
</evidence>
<dbReference type="PANTHER" id="PTHR33198">
    <property type="entry name" value="ANK_REP_REGION DOMAIN-CONTAINING PROTEIN-RELATED"/>
    <property type="match status" value="1"/>
</dbReference>
<name>A0A183B383_9TREM</name>